<dbReference type="CDD" id="cd06553">
    <property type="entry name" value="ASCH_Ef3133_like"/>
    <property type="match status" value="1"/>
</dbReference>
<reference evidence="3" key="2">
    <citation type="journal article" date="2021" name="PeerJ">
        <title>Extensive microbial diversity within the chicken gut microbiome revealed by metagenomics and culture.</title>
        <authorList>
            <person name="Gilroy R."/>
            <person name="Ravi A."/>
            <person name="Getino M."/>
            <person name="Pursley I."/>
            <person name="Horton D.L."/>
            <person name="Alikhan N.F."/>
            <person name="Baker D."/>
            <person name="Gharbi K."/>
            <person name="Hall N."/>
            <person name="Watson M."/>
            <person name="Adriaenssens E.M."/>
            <person name="Foster-Nyarko E."/>
            <person name="Jarju S."/>
            <person name="Secka A."/>
            <person name="Antonio M."/>
            <person name="Oren A."/>
            <person name="Chaudhuri R.R."/>
            <person name="La Ragione R."/>
            <person name="Hildebrand F."/>
            <person name="Pallen M.J."/>
        </authorList>
    </citation>
    <scope>NUCLEOTIDE SEQUENCE</scope>
    <source>
        <strain evidence="3">ChiGjej1B1-24693</strain>
    </source>
</reference>
<evidence type="ECO:0000313" key="4">
    <source>
        <dbReference type="Proteomes" id="UP000886842"/>
    </source>
</evidence>
<dbReference type="InterPro" id="IPR007374">
    <property type="entry name" value="ASCH_domain"/>
</dbReference>
<organism evidence="3 4">
    <name type="scientific">Candidatus Avipropionibacterium avicola</name>
    <dbReference type="NCBI Taxonomy" id="2840701"/>
    <lineage>
        <taxon>Bacteria</taxon>
        <taxon>Bacillati</taxon>
        <taxon>Actinomycetota</taxon>
        <taxon>Actinomycetes</taxon>
        <taxon>Propionibacteriales</taxon>
        <taxon>Propionibacteriaceae</taxon>
        <taxon>Propionibacteriaceae incertae sedis</taxon>
        <taxon>Candidatus Avipropionibacterium</taxon>
    </lineage>
</organism>
<dbReference type="Pfam" id="PF04266">
    <property type="entry name" value="ASCH"/>
    <property type="match status" value="1"/>
</dbReference>
<gene>
    <name evidence="3" type="ORF">IAA98_06880</name>
</gene>
<dbReference type="EMBL" id="DVLP01000209">
    <property type="protein sequence ID" value="HIT75290.1"/>
    <property type="molecule type" value="Genomic_DNA"/>
</dbReference>
<dbReference type="InterPro" id="IPR009326">
    <property type="entry name" value="DUF984"/>
</dbReference>
<dbReference type="InterPro" id="IPR015947">
    <property type="entry name" value="PUA-like_sf"/>
</dbReference>
<accession>A0A9D1GYT5</accession>
<protein>
    <submittedName>
        <fullName evidence="3">ASCH domain-containing protein</fullName>
    </submittedName>
</protein>
<dbReference type="PIRSF" id="PIRSF021320">
    <property type="entry name" value="DUF984"/>
    <property type="match status" value="1"/>
</dbReference>
<evidence type="ECO:0000256" key="1">
    <source>
        <dbReference type="SAM" id="MobiDB-lite"/>
    </source>
</evidence>
<reference evidence="3" key="1">
    <citation type="submission" date="2020-10" db="EMBL/GenBank/DDBJ databases">
        <authorList>
            <person name="Gilroy R."/>
        </authorList>
    </citation>
    <scope>NUCLEOTIDE SEQUENCE</scope>
    <source>
        <strain evidence="3">ChiGjej1B1-24693</strain>
    </source>
</reference>
<evidence type="ECO:0000313" key="3">
    <source>
        <dbReference type="EMBL" id="HIT75290.1"/>
    </source>
</evidence>
<dbReference type="Proteomes" id="UP000886842">
    <property type="component" value="Unassembled WGS sequence"/>
</dbReference>
<comment type="caution">
    <text evidence="3">The sequence shown here is derived from an EMBL/GenBank/DDBJ whole genome shotgun (WGS) entry which is preliminary data.</text>
</comment>
<dbReference type="PANTHER" id="PTHR39203">
    <property type="entry name" value="CYTOPLASMIC PROTEIN-RELATED"/>
    <property type="match status" value="1"/>
</dbReference>
<feature type="region of interest" description="Disordered" evidence="1">
    <location>
        <begin position="1"/>
        <end position="22"/>
    </location>
</feature>
<dbReference type="PANTHER" id="PTHR39203:SF1">
    <property type="entry name" value="CYTOPLASMIC PROTEIN"/>
    <property type="match status" value="1"/>
</dbReference>
<dbReference type="Gene3D" id="3.10.400.10">
    <property type="entry name" value="Sulfate adenylyltransferase"/>
    <property type="match status" value="1"/>
</dbReference>
<sequence length="177" mass="19247">MDAVPDSAGSEPTADDPAQAERIERFWERATAQASEWGAARHAADLGTPAAWSFGDSPDLADDLVALVLRGDKTATASAAWEYEVDDEPLPAPGDLSIVLDGSGEPQALIRTTEVTVVPFDAVSTDHAHREGEGDKSLAYWRAEHERCWRGTLAATPYEFDTTMPVVCERFEVLYPK</sequence>
<dbReference type="SMART" id="SM01022">
    <property type="entry name" value="ASCH"/>
    <property type="match status" value="1"/>
</dbReference>
<dbReference type="SUPFAM" id="SSF88697">
    <property type="entry name" value="PUA domain-like"/>
    <property type="match status" value="1"/>
</dbReference>
<feature type="domain" description="ASCH" evidence="2">
    <location>
        <begin position="52"/>
        <end position="175"/>
    </location>
</feature>
<dbReference type="AlphaFoldDB" id="A0A9D1GYT5"/>
<proteinExistence type="predicted"/>
<evidence type="ECO:0000259" key="2">
    <source>
        <dbReference type="SMART" id="SM01022"/>
    </source>
</evidence>
<name>A0A9D1GYT5_9ACTN</name>